<accession>A0A1G8L624</accession>
<dbReference type="AlphaFoldDB" id="A0A1G8L624"/>
<gene>
    <name evidence="1" type="ORF">SAMN05421505_1626</name>
</gene>
<keyword evidence="2" id="KW-1185">Reference proteome</keyword>
<reference evidence="1 2" key="1">
    <citation type="submission" date="2016-10" db="EMBL/GenBank/DDBJ databases">
        <authorList>
            <person name="de Groot N.N."/>
        </authorList>
    </citation>
    <scope>NUCLEOTIDE SEQUENCE [LARGE SCALE GENOMIC DNA]</scope>
    <source>
        <strain evidence="1 2">CPCC 201354</strain>
    </source>
</reference>
<name>A0A1G8L624_9ACTN</name>
<organism evidence="1 2">
    <name type="scientific">Sinosporangium album</name>
    <dbReference type="NCBI Taxonomy" id="504805"/>
    <lineage>
        <taxon>Bacteria</taxon>
        <taxon>Bacillati</taxon>
        <taxon>Actinomycetota</taxon>
        <taxon>Actinomycetes</taxon>
        <taxon>Streptosporangiales</taxon>
        <taxon>Streptosporangiaceae</taxon>
        <taxon>Sinosporangium</taxon>
    </lineage>
</organism>
<sequence>MSRELDPRDIVGIKVTAQLDDPHDYCPGACDGGC</sequence>
<evidence type="ECO:0000313" key="2">
    <source>
        <dbReference type="Proteomes" id="UP000198923"/>
    </source>
</evidence>
<dbReference type="EMBL" id="FNCN01000062">
    <property type="protein sequence ID" value="SDI51136.1"/>
    <property type="molecule type" value="Genomic_DNA"/>
</dbReference>
<protein>
    <submittedName>
        <fullName evidence="1">Uncharacterized protein</fullName>
    </submittedName>
</protein>
<evidence type="ECO:0000313" key="1">
    <source>
        <dbReference type="EMBL" id="SDI51136.1"/>
    </source>
</evidence>
<dbReference type="Proteomes" id="UP000198923">
    <property type="component" value="Unassembled WGS sequence"/>
</dbReference>
<proteinExistence type="predicted"/>
<dbReference type="STRING" id="504805.SAMN05421505_1626"/>